<dbReference type="Gene3D" id="2.60.40.1730">
    <property type="entry name" value="tricorn interacting facor f3 domain"/>
    <property type="match status" value="1"/>
</dbReference>
<sequence>MSLSPPSLRPARAFAAVVLSGALCVGALGTTTATASAADPVPGARTSGDSLFPHVGNGGYDVLHYDLDIAWTPGASVATDSTIDATAKITAEAKTPLSEFSLDFEGLTVDSITVDGVPATWERDIDPAVTKYKLIVTPAEPVEGDFTTVVEYSGTPVKHIDPDGSPEGWIAGDDGATAVNEPVGAMTWYPVNNSLKDKAKYDIKLTIPRQMDGESMAAASNGTLHAKTRNGALETWHWKQPNQMVPYLSMVSIGKYEVRESVIELESGTYRDWTFLDAAMTTSQRNTTLASLAQTQDIMRWMESNFGPYPGVATGAVVDRINVGYALETQDRSFYQNSVSKNTLIHEIAHQWFGNAVSPTDWSDLWLNEGAGDLAPRYYNYETGAATAVPETTSFNSWNTSSATAAQWRYPLAGFTDPTILFNYVYSRGGMTYEVLRTIVGDETWREILRTWVAENNGSNASTADFMELAQRIAGKDLTSVMNPWLYATSKPAWPSKWNLSVTSDSEGPVAVGETVVHTVTAQNTGKVALGGQTVTIDVADLLDDARLGELPEGVKNLGGKLAWTIPATPAGQSATIAIPAVVKQSSSGGSIAITTSTTALGSFCGTCSVSTATAEQPDAWAVGLSSDPVPGSVDTGDAITYTVSATNRAVHALSGAKATIDLSDVLDDASIVTLGDGLELDGTTLTWSVPRVLSEKTARASFTVEVDAVSGATLALSAAPATAGGTGEPTLTHAVALKPLTPAPVPTVTGAGRVGTVLTAQTGTWPAGTALAYQWSVGGKVVAGATQPSYRLAAKDVGKVVTVAVTGTKSGWAPVAKVSKAVKAAPGRMTRSPRPFQVGLPKVGRTLKVDAGTWDPGTKLTYRWYRGGKPIAGATKKSYKVKKADAGKRLRVKVTAKKPGYTTVVKYTPRSVRVLR</sequence>
<dbReference type="InterPro" id="IPR042097">
    <property type="entry name" value="Aminopeptidase_N-like_N_sf"/>
</dbReference>
<dbReference type="Proteomes" id="UP001315860">
    <property type="component" value="Chromosome"/>
</dbReference>
<dbReference type="Gene3D" id="2.60.40.2700">
    <property type="match status" value="2"/>
</dbReference>
<evidence type="ECO:0000313" key="4">
    <source>
        <dbReference type="Proteomes" id="UP001315860"/>
    </source>
</evidence>
<feature type="signal peptide" evidence="1">
    <location>
        <begin position="1"/>
        <end position="37"/>
    </location>
</feature>
<evidence type="ECO:0000259" key="2">
    <source>
        <dbReference type="Pfam" id="PF01433"/>
    </source>
</evidence>
<dbReference type="EMBL" id="CP101990">
    <property type="protein sequence ID" value="UUI68686.1"/>
    <property type="molecule type" value="Genomic_DNA"/>
</dbReference>
<dbReference type="Pfam" id="PF01433">
    <property type="entry name" value="Peptidase_M1"/>
    <property type="match status" value="1"/>
</dbReference>
<proteinExistence type="predicted"/>
<feature type="chain" id="PRO_5047351170" evidence="1">
    <location>
        <begin position="38"/>
        <end position="917"/>
    </location>
</feature>
<reference evidence="3 4" key="1">
    <citation type="submission" date="2022-07" db="EMBL/GenBank/DDBJ databases">
        <title>Novel species in genus Aeromicrobium.</title>
        <authorList>
            <person name="Ye L."/>
        </authorList>
    </citation>
    <scope>NUCLEOTIDE SEQUENCE [LARGE SCALE GENOMIC DNA]</scope>
    <source>
        <strain evidence="4">zg-Y50</strain>
    </source>
</reference>
<dbReference type="InterPro" id="IPR014782">
    <property type="entry name" value="Peptidase_M1_dom"/>
</dbReference>
<evidence type="ECO:0000256" key="1">
    <source>
        <dbReference type="SAM" id="SignalP"/>
    </source>
</evidence>
<dbReference type="PANTHER" id="PTHR11533">
    <property type="entry name" value="PROTEASE M1 ZINC METALLOPROTEASE"/>
    <property type="match status" value="1"/>
</dbReference>
<dbReference type="InterPro" id="IPR027268">
    <property type="entry name" value="Peptidase_M4/M1_CTD_sf"/>
</dbReference>
<dbReference type="PANTHER" id="PTHR11533:SF297">
    <property type="entry name" value="AMINOPEPTIDASE N"/>
    <property type="match status" value="1"/>
</dbReference>
<dbReference type="SUPFAM" id="SSF55486">
    <property type="entry name" value="Metalloproteases ('zincins'), catalytic domain"/>
    <property type="match status" value="1"/>
</dbReference>
<dbReference type="RefSeq" id="WP_232418131.1">
    <property type="nucleotide sequence ID" value="NZ_CP101990.1"/>
</dbReference>
<protein>
    <submittedName>
        <fullName evidence="3">M1 family metallopeptidase</fullName>
    </submittedName>
</protein>
<keyword evidence="1" id="KW-0732">Signal</keyword>
<dbReference type="SUPFAM" id="SSF63737">
    <property type="entry name" value="Leukotriene A4 hydrolase N-terminal domain"/>
    <property type="match status" value="1"/>
</dbReference>
<accession>A0ABY5KE07</accession>
<dbReference type="InterPro" id="IPR050344">
    <property type="entry name" value="Peptidase_M1_aminopeptidases"/>
</dbReference>
<evidence type="ECO:0000313" key="3">
    <source>
        <dbReference type="EMBL" id="UUI68686.1"/>
    </source>
</evidence>
<name>A0ABY5KE07_9ACTN</name>
<gene>
    <name evidence="3" type="ORF">NP095_00830</name>
</gene>
<dbReference type="Gene3D" id="1.10.390.10">
    <property type="entry name" value="Neutral Protease Domain 2"/>
    <property type="match status" value="1"/>
</dbReference>
<organism evidence="3 4">
    <name type="scientific">Aeromicrobium duanguangcaii</name>
    <dbReference type="NCBI Taxonomy" id="2968086"/>
    <lineage>
        <taxon>Bacteria</taxon>
        <taxon>Bacillati</taxon>
        <taxon>Actinomycetota</taxon>
        <taxon>Actinomycetes</taxon>
        <taxon>Propionibacteriales</taxon>
        <taxon>Nocardioidaceae</taxon>
        <taxon>Aeromicrobium</taxon>
    </lineage>
</organism>
<feature type="domain" description="Peptidase M1 membrane alanine aminopeptidase" evidence="2">
    <location>
        <begin position="332"/>
        <end position="485"/>
    </location>
</feature>
<dbReference type="CDD" id="cd09603">
    <property type="entry name" value="M1_APN_like"/>
    <property type="match status" value="1"/>
</dbReference>
<keyword evidence="4" id="KW-1185">Reference proteome</keyword>